<comment type="caution">
    <text evidence="3">The sequence shown here is derived from an EMBL/GenBank/DDBJ whole genome shotgun (WGS) entry which is preliminary data.</text>
</comment>
<dbReference type="SUPFAM" id="SSF53474">
    <property type="entry name" value="alpha/beta-Hydrolases"/>
    <property type="match status" value="1"/>
</dbReference>
<dbReference type="EMBL" id="DPVV01000529">
    <property type="protein sequence ID" value="HCL03901.1"/>
    <property type="molecule type" value="Genomic_DNA"/>
</dbReference>
<evidence type="ECO:0000313" key="4">
    <source>
        <dbReference type="Proteomes" id="UP000262969"/>
    </source>
</evidence>
<dbReference type="Pfam" id="PF20434">
    <property type="entry name" value="BD-FAE"/>
    <property type="match status" value="1"/>
</dbReference>
<dbReference type="GO" id="GO:0016787">
    <property type="term" value="F:hydrolase activity"/>
    <property type="evidence" value="ECO:0007669"/>
    <property type="project" value="UniProtKB-KW"/>
</dbReference>
<evidence type="ECO:0000259" key="2">
    <source>
        <dbReference type="Pfam" id="PF20434"/>
    </source>
</evidence>
<gene>
    <name evidence="3" type="ORF">DHW61_16090</name>
</gene>
<proteinExistence type="predicted"/>
<keyword evidence="1" id="KW-0378">Hydrolase</keyword>
<reference evidence="3 4" key="1">
    <citation type="journal article" date="2018" name="Nat. Biotechnol.">
        <title>A standardized bacterial taxonomy based on genome phylogeny substantially revises the tree of life.</title>
        <authorList>
            <person name="Parks D.H."/>
            <person name="Chuvochina M."/>
            <person name="Waite D.W."/>
            <person name="Rinke C."/>
            <person name="Skarshewski A."/>
            <person name="Chaumeil P.A."/>
            <person name="Hugenholtz P."/>
        </authorList>
    </citation>
    <scope>NUCLEOTIDE SEQUENCE [LARGE SCALE GENOMIC DNA]</scope>
    <source>
        <strain evidence="3">UBA11728</strain>
    </source>
</reference>
<evidence type="ECO:0000256" key="1">
    <source>
        <dbReference type="ARBA" id="ARBA00022801"/>
    </source>
</evidence>
<dbReference type="InterPro" id="IPR029058">
    <property type="entry name" value="AB_hydrolase_fold"/>
</dbReference>
<dbReference type="PANTHER" id="PTHR48081">
    <property type="entry name" value="AB HYDROLASE SUPERFAMILY PROTEIN C4A8.06C"/>
    <property type="match status" value="1"/>
</dbReference>
<organism evidence="3 4">
    <name type="scientific">Lachnoclostridium phytofermentans</name>
    <dbReference type="NCBI Taxonomy" id="66219"/>
    <lineage>
        <taxon>Bacteria</taxon>
        <taxon>Bacillati</taxon>
        <taxon>Bacillota</taxon>
        <taxon>Clostridia</taxon>
        <taxon>Lachnospirales</taxon>
        <taxon>Lachnospiraceae</taxon>
    </lineage>
</organism>
<dbReference type="InterPro" id="IPR050300">
    <property type="entry name" value="GDXG_lipolytic_enzyme"/>
</dbReference>
<dbReference type="Proteomes" id="UP000262969">
    <property type="component" value="Unassembled WGS sequence"/>
</dbReference>
<dbReference type="InterPro" id="IPR049492">
    <property type="entry name" value="BD-FAE-like_dom"/>
</dbReference>
<name>A0A3D2X9W9_9FIRM</name>
<feature type="domain" description="BD-FAE-like" evidence="2">
    <location>
        <begin position="54"/>
        <end position="254"/>
    </location>
</feature>
<dbReference type="AlphaFoldDB" id="A0A3D2X9W9"/>
<sequence>MKTRIIEEDRILKKISVTYNETEWLYAPEELYCNIDGCQRKLQLIIPYRREWEEDTRYPVVLYVPGAAWHRQEMYNDIPKVCKLAEHGIVIAMVQHRECDIAIFPAPIEDIHRAVCYLIENAQRFHIDPSRIFLAGHSAGGHVALMAAFTKANGVWGPETVDLEDYEIKGVIAQAAPSDLMLCQKEPLPFWMKKSPTAELLGVERVEEHPELAKQASCEMYIRESLPLPPVVLLHGDQDCIVSVEHSRNLYQVLKDKKKSVEYYELEGVGHSGNAFWSEEVLEIIRDFCYDEA</sequence>
<accession>A0A3D2X9W9</accession>
<dbReference type="Gene3D" id="3.40.50.1820">
    <property type="entry name" value="alpha/beta hydrolase"/>
    <property type="match status" value="1"/>
</dbReference>
<evidence type="ECO:0000313" key="3">
    <source>
        <dbReference type="EMBL" id="HCL03901.1"/>
    </source>
</evidence>
<protein>
    <recommendedName>
        <fullName evidence="2">BD-FAE-like domain-containing protein</fullName>
    </recommendedName>
</protein>